<dbReference type="Proteomes" id="UP001255856">
    <property type="component" value="Unassembled WGS sequence"/>
</dbReference>
<dbReference type="EMBL" id="JASFZW010000004">
    <property type="protein sequence ID" value="KAK2078803.1"/>
    <property type="molecule type" value="Genomic_DNA"/>
</dbReference>
<organism evidence="6 7">
    <name type="scientific">Prototheca wickerhamii</name>
    <dbReference type="NCBI Taxonomy" id="3111"/>
    <lineage>
        <taxon>Eukaryota</taxon>
        <taxon>Viridiplantae</taxon>
        <taxon>Chlorophyta</taxon>
        <taxon>core chlorophytes</taxon>
        <taxon>Trebouxiophyceae</taxon>
        <taxon>Chlorellales</taxon>
        <taxon>Chlorellaceae</taxon>
        <taxon>Prototheca</taxon>
    </lineage>
</organism>
<sequence>MEDDIDDAWDFAAIDALEARALAARTAVDHDLADLLADAAACPTGFSPEQSPRRHEEEELGSGRPAYDSDEAFVSWTEPTVCAAAGSLTSAAVMENLAVAGARDPEDGNPAEALEKGLQTCGAAEAGRAWLAPAGAALAEGERGAVLSCIQCNTLLSLSCGRDIPMLLAILVYNFVRWFPEGKIAIVSKRRALLEAQAWERRLPMLADRLDPHLVCSFAAPGKPEARKELWAEPGTQVFLCSPGTLFNDVRKGICPYHALSCVVFAEAEQCGPGSDAARAIQLLASRRVAAAAIQQIVSGLGLQAIWHPQRLVPSPGPLKIETRTVEPSPSIAWILKDVETTLRPLLRQLANAQIIPGVWAGDPDSLRGAALDQALEAGRVSKASNPGAATAAEHARTLLALRDALLAWGPEAGRDLLLEAMANGTGVHRLRRQNTSFDQVCRTLTESDELSAAPFPKLCALNEAISAAQTDGQPDRSQVLVCVSARGQVSRVAAQLAALSAHARVGAWLPRPPAGSRSARQAAQPAKDAKRALQDFEGGTLDVLVVPSEEQWPEGPGEGPRIDRVGLLALFDAWARLPLTLQTLASQGAREGDGGANEGEPSSPSSKVATVFKLRCAGAEALQAAADEQVEASPAASCSWDDDHDRPRSVHALGTARLECAPKAGWAIAGPSTAAGRRSGQRDGRAPQAKASAQPSAAARPRPAALVDLAHGTAVPGTKPTAGKQREPTVVSLSDCSWDSDGPSHDPGHSGRDQEGLEPGIKQIDLQTAEDPEPGVRIRARQAPARRQEAAQSSPQGGSEDESPAAYAMPQRPARRGRLVQVVDSQTPQRPRPAAATPTLESGASLRTPQPGSGAPRARVRGRLVKRGVQLPGSCLKPAARKPTALPRPRDRARARSFLDDAAAVSGSDSGDDDAEDGASESDLEGFVARDEDATPLTGTAPRRAAPHALYQPSQTTPTEQFVRYVRRRLGREVEDTPGAHDRTPDEYDREDSFLADSDEEEFLSDEDDEDCLS</sequence>
<evidence type="ECO:0000256" key="2">
    <source>
        <dbReference type="ARBA" id="ARBA00022801"/>
    </source>
</evidence>
<feature type="compositionally biased region" description="Basic and acidic residues" evidence="5">
    <location>
        <begin position="972"/>
        <end position="994"/>
    </location>
</feature>
<feature type="compositionally biased region" description="Basic and acidic residues" evidence="5">
    <location>
        <begin position="889"/>
        <end position="900"/>
    </location>
</feature>
<dbReference type="GO" id="GO:0000400">
    <property type="term" value="F:four-way junction DNA binding"/>
    <property type="evidence" value="ECO:0007669"/>
    <property type="project" value="TreeGrafter"/>
</dbReference>
<dbReference type="InterPro" id="IPR027417">
    <property type="entry name" value="P-loop_NTPase"/>
</dbReference>
<evidence type="ECO:0000256" key="5">
    <source>
        <dbReference type="SAM" id="MobiDB-lite"/>
    </source>
</evidence>
<keyword evidence="4" id="KW-0067">ATP-binding</keyword>
<evidence type="ECO:0000313" key="7">
    <source>
        <dbReference type="Proteomes" id="UP001255856"/>
    </source>
</evidence>
<dbReference type="PANTHER" id="PTHR14025">
    <property type="entry name" value="FANCONI ANEMIA GROUP M FANCM FAMILY MEMBER"/>
    <property type="match status" value="1"/>
</dbReference>
<reference evidence="6" key="1">
    <citation type="submission" date="2021-01" db="EMBL/GenBank/DDBJ databases">
        <authorList>
            <person name="Eckstrom K.M.E."/>
        </authorList>
    </citation>
    <scope>NUCLEOTIDE SEQUENCE</scope>
    <source>
        <strain evidence="6">UVCC 0001</strain>
    </source>
</reference>
<feature type="compositionally biased region" description="Low complexity" evidence="5">
    <location>
        <begin position="827"/>
        <end position="840"/>
    </location>
</feature>
<feature type="compositionally biased region" description="Low complexity" evidence="5">
    <location>
        <begin position="687"/>
        <end position="706"/>
    </location>
</feature>
<dbReference type="GO" id="GO:0009378">
    <property type="term" value="F:four-way junction helicase activity"/>
    <property type="evidence" value="ECO:0007669"/>
    <property type="project" value="TreeGrafter"/>
</dbReference>
<feature type="region of interest" description="Disordered" evidence="5">
    <location>
        <begin position="43"/>
        <end position="67"/>
    </location>
</feature>
<dbReference type="Gene3D" id="3.40.50.300">
    <property type="entry name" value="P-loop containing nucleotide triphosphate hydrolases"/>
    <property type="match status" value="1"/>
</dbReference>
<feature type="compositionally biased region" description="Polar residues" evidence="5">
    <location>
        <begin position="841"/>
        <end position="852"/>
    </location>
</feature>
<keyword evidence="7" id="KW-1185">Reference proteome</keyword>
<protein>
    <submittedName>
        <fullName evidence="6">Uncharacterized protein</fullName>
    </submittedName>
</protein>
<accession>A0AAD9IIA0</accession>
<feature type="compositionally biased region" description="Acidic residues" evidence="5">
    <location>
        <begin position="911"/>
        <end position="925"/>
    </location>
</feature>
<evidence type="ECO:0000256" key="4">
    <source>
        <dbReference type="ARBA" id="ARBA00022840"/>
    </source>
</evidence>
<evidence type="ECO:0000256" key="3">
    <source>
        <dbReference type="ARBA" id="ARBA00022806"/>
    </source>
</evidence>
<gene>
    <name evidence="6" type="ORF">QBZ16_003643</name>
</gene>
<keyword evidence="1" id="KW-0547">Nucleotide-binding</keyword>
<feature type="compositionally biased region" description="Basic and acidic residues" evidence="5">
    <location>
        <begin position="743"/>
        <end position="756"/>
    </location>
</feature>
<feature type="region of interest" description="Disordered" evidence="5">
    <location>
        <begin position="511"/>
        <end position="530"/>
    </location>
</feature>
<dbReference type="GO" id="GO:0036297">
    <property type="term" value="P:interstrand cross-link repair"/>
    <property type="evidence" value="ECO:0007669"/>
    <property type="project" value="TreeGrafter"/>
</dbReference>
<proteinExistence type="predicted"/>
<evidence type="ECO:0000313" key="6">
    <source>
        <dbReference type="EMBL" id="KAK2078803.1"/>
    </source>
</evidence>
<feature type="compositionally biased region" description="Low complexity" evidence="5">
    <location>
        <begin position="901"/>
        <end position="910"/>
    </location>
</feature>
<name>A0AAD9IIA0_PROWI</name>
<dbReference type="GO" id="GO:0045003">
    <property type="term" value="P:double-strand break repair via synthesis-dependent strand annealing"/>
    <property type="evidence" value="ECO:0007669"/>
    <property type="project" value="TreeGrafter"/>
</dbReference>
<keyword evidence="2" id="KW-0378">Hydrolase</keyword>
<dbReference type="GO" id="GO:0043138">
    <property type="term" value="F:3'-5' DNA helicase activity"/>
    <property type="evidence" value="ECO:0007669"/>
    <property type="project" value="TreeGrafter"/>
</dbReference>
<dbReference type="GO" id="GO:0005524">
    <property type="term" value="F:ATP binding"/>
    <property type="evidence" value="ECO:0007669"/>
    <property type="project" value="UniProtKB-KW"/>
</dbReference>
<dbReference type="PANTHER" id="PTHR14025:SF20">
    <property type="entry name" value="FANCONI ANEMIA GROUP M PROTEIN"/>
    <property type="match status" value="1"/>
</dbReference>
<evidence type="ECO:0000256" key="1">
    <source>
        <dbReference type="ARBA" id="ARBA00022741"/>
    </source>
</evidence>
<keyword evidence="3" id="KW-0347">Helicase</keyword>
<feature type="compositionally biased region" description="Acidic residues" evidence="5">
    <location>
        <begin position="998"/>
        <end position="1015"/>
    </location>
</feature>
<dbReference type="AlphaFoldDB" id="A0AAD9IIA0"/>
<feature type="region of interest" description="Disordered" evidence="5">
    <location>
        <begin position="670"/>
        <end position="1015"/>
    </location>
</feature>
<comment type="caution">
    <text evidence="6">The sequence shown here is derived from an EMBL/GenBank/DDBJ whole genome shotgun (WGS) entry which is preliminary data.</text>
</comment>
<dbReference type="GO" id="GO:0016787">
    <property type="term" value="F:hydrolase activity"/>
    <property type="evidence" value="ECO:0007669"/>
    <property type="project" value="UniProtKB-KW"/>
</dbReference>